<organism evidence="2 3">
    <name type="scientific">Trichomonas vaginalis (strain ATCC PRA-98 / G3)</name>
    <dbReference type="NCBI Taxonomy" id="412133"/>
    <lineage>
        <taxon>Eukaryota</taxon>
        <taxon>Metamonada</taxon>
        <taxon>Parabasalia</taxon>
        <taxon>Trichomonadida</taxon>
        <taxon>Trichomonadidae</taxon>
        <taxon>Trichomonas</taxon>
    </lineage>
</organism>
<accession>A2EEJ9</accession>
<evidence type="ECO:0000313" key="3">
    <source>
        <dbReference type="Proteomes" id="UP000001542"/>
    </source>
</evidence>
<protein>
    <submittedName>
        <fullName evidence="2">Uncharacterized protein</fullName>
    </submittedName>
</protein>
<evidence type="ECO:0000256" key="1">
    <source>
        <dbReference type="SAM" id="Phobius"/>
    </source>
</evidence>
<keyword evidence="1" id="KW-0472">Membrane</keyword>
<dbReference type="SMR" id="A2EEJ9"/>
<sequence length="110" mass="12261">MMILFENETQLTYNNSRIICCDSGLTAKNIDMSLSVSGNCLLFVQNNYEPDKTPIPEPTPKQKSKTARLALLFTGLSIGMILIILAIIFLVIFLKRKKEPSQTIAEAVLL</sequence>
<dbReference type="EMBL" id="DS113368">
    <property type="protein sequence ID" value="EAY08906.1"/>
    <property type="molecule type" value="Genomic_DNA"/>
</dbReference>
<dbReference type="VEuPathDB" id="TrichDB:TVAGG3_1054880"/>
<reference evidence="2" key="2">
    <citation type="journal article" date="2007" name="Science">
        <title>Draft genome sequence of the sexually transmitted pathogen Trichomonas vaginalis.</title>
        <authorList>
            <person name="Carlton J.M."/>
            <person name="Hirt R.P."/>
            <person name="Silva J.C."/>
            <person name="Delcher A.L."/>
            <person name="Schatz M."/>
            <person name="Zhao Q."/>
            <person name="Wortman J.R."/>
            <person name="Bidwell S.L."/>
            <person name="Alsmark U.C.M."/>
            <person name="Besteiro S."/>
            <person name="Sicheritz-Ponten T."/>
            <person name="Noel C.J."/>
            <person name="Dacks J.B."/>
            <person name="Foster P.G."/>
            <person name="Simillion C."/>
            <person name="Van de Peer Y."/>
            <person name="Miranda-Saavedra D."/>
            <person name="Barton G.J."/>
            <person name="Westrop G.D."/>
            <person name="Mueller S."/>
            <person name="Dessi D."/>
            <person name="Fiori P.L."/>
            <person name="Ren Q."/>
            <person name="Paulsen I."/>
            <person name="Zhang H."/>
            <person name="Bastida-Corcuera F.D."/>
            <person name="Simoes-Barbosa A."/>
            <person name="Brown M.T."/>
            <person name="Hayes R.D."/>
            <person name="Mukherjee M."/>
            <person name="Okumura C.Y."/>
            <person name="Schneider R."/>
            <person name="Smith A.J."/>
            <person name="Vanacova S."/>
            <person name="Villalvazo M."/>
            <person name="Haas B.J."/>
            <person name="Pertea M."/>
            <person name="Feldblyum T.V."/>
            <person name="Utterback T.R."/>
            <person name="Shu C.L."/>
            <person name="Osoegawa K."/>
            <person name="de Jong P.J."/>
            <person name="Hrdy I."/>
            <person name="Horvathova L."/>
            <person name="Zubacova Z."/>
            <person name="Dolezal P."/>
            <person name="Malik S.B."/>
            <person name="Logsdon J.M. Jr."/>
            <person name="Henze K."/>
            <person name="Gupta A."/>
            <person name="Wang C.C."/>
            <person name="Dunne R.L."/>
            <person name="Upcroft J.A."/>
            <person name="Upcroft P."/>
            <person name="White O."/>
            <person name="Salzberg S.L."/>
            <person name="Tang P."/>
            <person name="Chiu C.-H."/>
            <person name="Lee Y.-S."/>
            <person name="Embley T.M."/>
            <person name="Coombs G.H."/>
            <person name="Mottram J.C."/>
            <person name="Tachezy J."/>
            <person name="Fraser-Liggett C.M."/>
            <person name="Johnson P.J."/>
        </authorList>
    </citation>
    <scope>NUCLEOTIDE SEQUENCE [LARGE SCALE GENOMIC DNA]</scope>
    <source>
        <strain evidence="2">G3</strain>
    </source>
</reference>
<dbReference type="InParanoid" id="A2EEJ9"/>
<feature type="transmembrane region" description="Helical" evidence="1">
    <location>
        <begin position="69"/>
        <end position="94"/>
    </location>
</feature>
<dbReference type="VEuPathDB" id="TrichDB:TVAG_464540"/>
<evidence type="ECO:0000313" key="2">
    <source>
        <dbReference type="EMBL" id="EAY08906.1"/>
    </source>
</evidence>
<keyword evidence="1" id="KW-1133">Transmembrane helix</keyword>
<dbReference type="KEGG" id="tva:4766816"/>
<keyword evidence="3" id="KW-1185">Reference proteome</keyword>
<dbReference type="Proteomes" id="UP000001542">
    <property type="component" value="Unassembled WGS sequence"/>
</dbReference>
<keyword evidence="1" id="KW-0812">Transmembrane</keyword>
<reference evidence="2" key="1">
    <citation type="submission" date="2006-10" db="EMBL/GenBank/DDBJ databases">
        <authorList>
            <person name="Amadeo P."/>
            <person name="Zhao Q."/>
            <person name="Wortman J."/>
            <person name="Fraser-Liggett C."/>
            <person name="Carlton J."/>
        </authorList>
    </citation>
    <scope>NUCLEOTIDE SEQUENCE</scope>
    <source>
        <strain evidence="2">G3</strain>
    </source>
</reference>
<gene>
    <name evidence="2" type="ORF">TVAG_464540</name>
</gene>
<proteinExistence type="predicted"/>
<name>A2EEJ9_TRIV3</name>
<dbReference type="AlphaFoldDB" id="A2EEJ9"/>